<feature type="region of interest" description="Disordered" evidence="1">
    <location>
        <begin position="1"/>
        <end position="71"/>
    </location>
</feature>
<keyword evidence="4" id="KW-1185">Reference proteome</keyword>
<dbReference type="GeneID" id="14873833"/>
<name>F4PTU7_CACFS</name>
<dbReference type="RefSeq" id="XP_004358776.1">
    <property type="nucleotide sequence ID" value="XM_004358719.1"/>
</dbReference>
<evidence type="ECO:0000313" key="3">
    <source>
        <dbReference type="EMBL" id="EGG20926.1"/>
    </source>
</evidence>
<accession>F4PTU7</accession>
<feature type="compositionally biased region" description="Low complexity" evidence="1">
    <location>
        <begin position="38"/>
        <end position="50"/>
    </location>
</feature>
<evidence type="ECO:0000313" key="4">
    <source>
        <dbReference type="Proteomes" id="UP000007797"/>
    </source>
</evidence>
<dbReference type="EMBL" id="GL883010">
    <property type="protein sequence ID" value="EGG20926.1"/>
    <property type="molecule type" value="Genomic_DNA"/>
</dbReference>
<evidence type="ECO:0000256" key="1">
    <source>
        <dbReference type="SAM" id="MobiDB-lite"/>
    </source>
</evidence>
<sequence>MENQQPEQQEQQEQPQQQERRIKSVLDQPLPEINNQLSGSSGDESEYSSSEESRGNKKKRVPRKKNTVKSENEVVLEEKKARLPSAEEIYNRIKWDVSMVENVDNFQIGYEDRFDGIKFVIFSEFEIGVIPLHRVKQFKHNEKLVWDRASRLYDFPEFQQPESSINAAAEQQQQQVVV</sequence>
<feature type="domain" description="MJ1316 RNA cyclic group end recognition" evidence="2">
    <location>
        <begin position="85"/>
        <end position="148"/>
    </location>
</feature>
<proteinExistence type="predicted"/>
<protein>
    <recommendedName>
        <fullName evidence="2">MJ1316 RNA cyclic group end recognition domain-containing protein</fullName>
    </recommendedName>
</protein>
<dbReference type="OMA" id="NTFFHND"/>
<dbReference type="KEGG" id="dfa:DFA_00793"/>
<reference evidence="4" key="1">
    <citation type="journal article" date="2011" name="Genome Res.">
        <title>Phylogeny-wide analysis of social amoeba genomes highlights ancient origins for complex intercellular communication.</title>
        <authorList>
            <person name="Heidel A.J."/>
            <person name="Lawal H.M."/>
            <person name="Felder M."/>
            <person name="Schilde C."/>
            <person name="Helps N.R."/>
            <person name="Tunggal B."/>
            <person name="Rivero F."/>
            <person name="John U."/>
            <person name="Schleicher M."/>
            <person name="Eichinger L."/>
            <person name="Platzer M."/>
            <person name="Noegel A.A."/>
            <person name="Schaap P."/>
            <person name="Gloeckner G."/>
        </authorList>
    </citation>
    <scope>NUCLEOTIDE SEQUENCE [LARGE SCALE GENOMIC DNA]</scope>
    <source>
        <strain evidence="4">SH3</strain>
    </source>
</reference>
<feature type="compositionally biased region" description="Low complexity" evidence="1">
    <location>
        <begin position="1"/>
        <end position="17"/>
    </location>
</feature>
<organism evidence="3 4">
    <name type="scientific">Cavenderia fasciculata</name>
    <name type="common">Slime mold</name>
    <name type="synonym">Dictyostelium fasciculatum</name>
    <dbReference type="NCBI Taxonomy" id="261658"/>
    <lineage>
        <taxon>Eukaryota</taxon>
        <taxon>Amoebozoa</taxon>
        <taxon>Evosea</taxon>
        <taxon>Eumycetozoa</taxon>
        <taxon>Dictyostelia</taxon>
        <taxon>Acytosteliales</taxon>
        <taxon>Cavenderiaceae</taxon>
        <taxon>Cavenderia</taxon>
    </lineage>
</organism>
<dbReference type="AlphaFoldDB" id="F4PTU7"/>
<evidence type="ECO:0000259" key="2">
    <source>
        <dbReference type="Pfam" id="PF04457"/>
    </source>
</evidence>
<dbReference type="Pfam" id="PF04457">
    <property type="entry name" value="MJ1316"/>
    <property type="match status" value="1"/>
</dbReference>
<gene>
    <name evidence="3" type="ORF">DFA_00793</name>
</gene>
<dbReference type="Proteomes" id="UP000007797">
    <property type="component" value="Unassembled WGS sequence"/>
</dbReference>
<dbReference type="OrthoDB" id="19211at2759"/>
<dbReference type="InterPro" id="IPR040459">
    <property type="entry name" value="MJ1316"/>
</dbReference>
<feature type="compositionally biased region" description="Basic residues" evidence="1">
    <location>
        <begin position="56"/>
        <end position="67"/>
    </location>
</feature>